<keyword evidence="10 14" id="KW-0520">NAD</keyword>
<dbReference type="GO" id="GO:0046872">
    <property type="term" value="F:metal ion binding"/>
    <property type="evidence" value="ECO:0007669"/>
    <property type="project" value="UniProtKB-KW"/>
</dbReference>
<evidence type="ECO:0000256" key="8">
    <source>
        <dbReference type="ARBA" id="ARBA00022833"/>
    </source>
</evidence>
<gene>
    <name evidence="14" type="primary">ligA</name>
    <name evidence="17" type="ORF">GGP71_002457</name>
</gene>
<dbReference type="Gene3D" id="3.30.470.30">
    <property type="entry name" value="DNA ligase/mRNA capping enzyme"/>
    <property type="match status" value="1"/>
</dbReference>
<evidence type="ECO:0000256" key="6">
    <source>
        <dbReference type="ARBA" id="ARBA00022723"/>
    </source>
</evidence>
<dbReference type="InterPro" id="IPR003583">
    <property type="entry name" value="Hlx-hairpin-Hlx_DNA-bd_motif"/>
</dbReference>
<dbReference type="CDD" id="cd00114">
    <property type="entry name" value="LIGANc"/>
    <property type="match status" value="1"/>
</dbReference>
<dbReference type="FunFam" id="3.30.470.30:FF:000001">
    <property type="entry name" value="DNA ligase"/>
    <property type="match status" value="1"/>
</dbReference>
<comment type="cofactor">
    <cofactor evidence="14">
        <name>Mg(2+)</name>
        <dbReference type="ChEBI" id="CHEBI:18420"/>
    </cofactor>
    <cofactor evidence="14">
        <name>Mn(2+)</name>
        <dbReference type="ChEBI" id="CHEBI:29035"/>
    </cofactor>
</comment>
<accession>A0A9X2Q2N8</accession>
<comment type="similarity">
    <text evidence="13 14">Belongs to the NAD-dependent DNA ligase family. LigA subfamily.</text>
</comment>
<evidence type="ECO:0000256" key="15">
    <source>
        <dbReference type="RuleBase" id="RU000618"/>
    </source>
</evidence>
<evidence type="ECO:0000256" key="3">
    <source>
        <dbReference type="ARBA" id="ARBA00013308"/>
    </source>
</evidence>
<dbReference type="Gene3D" id="3.40.50.10190">
    <property type="entry name" value="BRCT domain"/>
    <property type="match status" value="1"/>
</dbReference>
<dbReference type="GO" id="GO:0005829">
    <property type="term" value="C:cytosol"/>
    <property type="evidence" value="ECO:0007669"/>
    <property type="project" value="TreeGrafter"/>
</dbReference>
<dbReference type="Pfam" id="PF03119">
    <property type="entry name" value="DNA_ligase_ZBD"/>
    <property type="match status" value="1"/>
</dbReference>
<dbReference type="Pfam" id="PF03120">
    <property type="entry name" value="OB_DNA_ligase"/>
    <property type="match status" value="1"/>
</dbReference>
<comment type="caution">
    <text evidence="17">The sequence shown here is derived from an EMBL/GenBank/DDBJ whole genome shotgun (WGS) entry which is preliminary data.</text>
</comment>
<dbReference type="PROSITE" id="PS01055">
    <property type="entry name" value="DNA_LIGASE_N1"/>
    <property type="match status" value="1"/>
</dbReference>
<dbReference type="EMBL" id="JANUAU010000008">
    <property type="protein sequence ID" value="MCS3678518.1"/>
    <property type="molecule type" value="Genomic_DNA"/>
</dbReference>
<dbReference type="Pfam" id="PF14520">
    <property type="entry name" value="HHH_5"/>
    <property type="match status" value="1"/>
</dbReference>
<dbReference type="Pfam" id="PF01653">
    <property type="entry name" value="DNA_ligase_aden"/>
    <property type="match status" value="1"/>
</dbReference>
<dbReference type="AlphaFoldDB" id="A0A9X2Q2N8"/>
<dbReference type="PANTHER" id="PTHR23389">
    <property type="entry name" value="CHROMOSOME TRANSMISSION FIDELITY FACTOR 18"/>
    <property type="match status" value="1"/>
</dbReference>
<keyword evidence="7 14" id="KW-0227">DNA damage</keyword>
<evidence type="ECO:0000256" key="12">
    <source>
        <dbReference type="ARBA" id="ARBA00034005"/>
    </source>
</evidence>
<dbReference type="InterPro" id="IPR013840">
    <property type="entry name" value="DNAligase_N"/>
</dbReference>
<keyword evidence="14" id="KW-0464">Manganese</keyword>
<dbReference type="Pfam" id="PF22745">
    <property type="entry name" value="Nlig-Ia"/>
    <property type="match status" value="1"/>
</dbReference>
<dbReference type="RefSeq" id="WP_259080659.1">
    <property type="nucleotide sequence ID" value="NZ_JANUAU010000008.1"/>
</dbReference>
<dbReference type="Gene3D" id="2.40.50.140">
    <property type="entry name" value="Nucleic acid-binding proteins"/>
    <property type="match status" value="1"/>
</dbReference>
<dbReference type="Gene3D" id="6.20.10.30">
    <property type="match status" value="1"/>
</dbReference>
<dbReference type="Proteomes" id="UP001155027">
    <property type="component" value="Unassembled WGS sequence"/>
</dbReference>
<dbReference type="InterPro" id="IPR010994">
    <property type="entry name" value="RuvA_2-like"/>
</dbReference>
<proteinExistence type="inferred from homology"/>
<feature type="binding site" evidence="14">
    <location>
        <position position="332"/>
    </location>
    <ligand>
        <name>NAD(+)</name>
        <dbReference type="ChEBI" id="CHEBI:57540"/>
    </ligand>
</feature>
<dbReference type="NCBIfam" id="NF005932">
    <property type="entry name" value="PRK07956.1"/>
    <property type="match status" value="1"/>
</dbReference>
<dbReference type="InterPro" id="IPR001357">
    <property type="entry name" value="BRCT_dom"/>
</dbReference>
<dbReference type="PIRSF" id="PIRSF001604">
    <property type="entry name" value="LigA"/>
    <property type="match status" value="1"/>
</dbReference>
<dbReference type="SUPFAM" id="SSF52113">
    <property type="entry name" value="BRCT domain"/>
    <property type="match status" value="1"/>
</dbReference>
<dbReference type="SUPFAM" id="SSF50249">
    <property type="entry name" value="Nucleic acid-binding proteins"/>
    <property type="match status" value="1"/>
</dbReference>
<dbReference type="PROSITE" id="PS01056">
    <property type="entry name" value="DNA_LIGASE_N2"/>
    <property type="match status" value="1"/>
</dbReference>
<dbReference type="GO" id="GO:0006260">
    <property type="term" value="P:DNA replication"/>
    <property type="evidence" value="ECO:0007669"/>
    <property type="project" value="UniProtKB-KW"/>
</dbReference>
<keyword evidence="9 14" id="KW-0460">Magnesium</keyword>
<evidence type="ECO:0000256" key="11">
    <source>
        <dbReference type="ARBA" id="ARBA00023204"/>
    </source>
</evidence>
<dbReference type="GO" id="GO:0003677">
    <property type="term" value="F:DNA binding"/>
    <property type="evidence" value="ECO:0007669"/>
    <property type="project" value="InterPro"/>
</dbReference>
<sequence length="691" mass="76366">MPDVDPTPDLDLEAIDSEPAAAEAAEQLRAALRHHNYRYYVLDAPVVSDAEYDRLFQQLQTLEAEYPGLQTPDSPTHQVGGPVRDELGTVTHPAPMLSLKAVYEEDEVRNFAETCREELGRETVTYTAEPKFDGLAVELIYEDGRLVQGATRGDGETGEEITANVKTIKGVPLRLRDDARPVPDRLVVRGEAYMRKDEFNAFNRRREEEGKKVFANPRNAAAGSLRQLDSNITARRPLRIYFYEIAPVDGRDFATHAEVLEALPEWGLRVCEDHIRRCDGIDAALAHHAALVDRRDDLPYEIDGLVIKVNDFDGHETLGVRDRDPRWAAAYKFPPRRATTSIEDLFVQVGRTGRITPVAVLAPVEVGGVEVTRASLHNQNEIDRKDIRIGDTVLIERAGDVIPQVVKVIEDERDGTETPYHIPDACPVCGSEVVLSDDKKQAFCTGGMTCPAQFRERLKHYASREATDIEGLGDKRAEQLIDAGLIQTISDLYELEKADLLQLERYADKSAQNLIDEIEASLEQDLDRFLYALGIPLVGSATARLLAQHFDTLDALVDADEEALTTIDDIGPEVAHSIATFFADDANRGVIDEMRDAGLTLTNPYAEDAAPLAGLTFVFTGSLEDWTRSAVQRFVEQHGANATSSVSGNTDYVVAGPGAGSKRDDAEALGVPVLDEDDFHALLRERDIEMA</sequence>
<protein>
    <recommendedName>
        <fullName evidence="3 14">DNA ligase</fullName>
        <ecNumber evidence="2 14">6.5.1.2</ecNumber>
    </recommendedName>
    <alternativeName>
        <fullName evidence="14">Polydeoxyribonucleotide synthase [NAD(+)]</fullName>
    </alternativeName>
</protein>
<name>A0A9X2Q2N8_9BACT</name>
<dbReference type="InterPro" id="IPR004149">
    <property type="entry name" value="Znf_DNAligase_C4"/>
</dbReference>
<dbReference type="InterPro" id="IPR004150">
    <property type="entry name" value="NAD_DNA_ligase_OB"/>
</dbReference>
<keyword evidence="6 14" id="KW-0479">Metal-binding</keyword>
<dbReference type="InterPro" id="IPR012340">
    <property type="entry name" value="NA-bd_OB-fold"/>
</dbReference>
<dbReference type="CDD" id="cd17748">
    <property type="entry name" value="BRCT_DNA_ligase_like"/>
    <property type="match status" value="1"/>
</dbReference>
<dbReference type="SUPFAM" id="SSF47781">
    <property type="entry name" value="RuvA domain 2-like"/>
    <property type="match status" value="1"/>
</dbReference>
<feature type="binding site" evidence="14">
    <location>
        <position position="426"/>
    </location>
    <ligand>
        <name>Zn(2+)</name>
        <dbReference type="ChEBI" id="CHEBI:29105"/>
    </ligand>
</feature>
<feature type="binding site" evidence="14">
    <location>
        <begin position="98"/>
        <end position="99"/>
    </location>
    <ligand>
        <name>NAD(+)</name>
        <dbReference type="ChEBI" id="CHEBI:57540"/>
    </ligand>
</feature>
<evidence type="ECO:0000256" key="7">
    <source>
        <dbReference type="ARBA" id="ARBA00022763"/>
    </source>
</evidence>
<feature type="binding site" evidence="14">
    <location>
        <position position="191"/>
    </location>
    <ligand>
        <name>NAD(+)</name>
        <dbReference type="ChEBI" id="CHEBI:57540"/>
    </ligand>
</feature>
<feature type="binding site" evidence="14">
    <location>
        <position position="152"/>
    </location>
    <ligand>
        <name>NAD(+)</name>
        <dbReference type="ChEBI" id="CHEBI:57540"/>
    </ligand>
</feature>
<dbReference type="GO" id="GO:0003911">
    <property type="term" value="F:DNA ligase (NAD+) activity"/>
    <property type="evidence" value="ECO:0007669"/>
    <property type="project" value="UniProtKB-UniRule"/>
</dbReference>
<keyword evidence="8 14" id="KW-0862">Zinc</keyword>
<evidence type="ECO:0000256" key="2">
    <source>
        <dbReference type="ARBA" id="ARBA00012722"/>
    </source>
</evidence>
<dbReference type="InterPro" id="IPR018239">
    <property type="entry name" value="DNA_ligase_AS"/>
</dbReference>
<dbReference type="HAMAP" id="MF_01588">
    <property type="entry name" value="DNA_ligase_A"/>
    <property type="match status" value="1"/>
</dbReference>
<dbReference type="InterPro" id="IPR041663">
    <property type="entry name" value="DisA/LigA_HHH"/>
</dbReference>
<dbReference type="InterPro" id="IPR036420">
    <property type="entry name" value="BRCT_dom_sf"/>
</dbReference>
<evidence type="ECO:0000256" key="4">
    <source>
        <dbReference type="ARBA" id="ARBA00022598"/>
    </source>
</evidence>
<keyword evidence="4 14" id="KW-0436">Ligase</keyword>
<dbReference type="EC" id="6.5.1.2" evidence="2 14"/>
<keyword evidence="5 14" id="KW-0235">DNA replication</keyword>
<evidence type="ECO:0000256" key="1">
    <source>
        <dbReference type="ARBA" id="ARBA00004067"/>
    </source>
</evidence>
<comment type="caution">
    <text evidence="14">Lacks conserved residue(s) required for the propagation of feature annotation.</text>
</comment>
<dbReference type="NCBIfam" id="TIGR00575">
    <property type="entry name" value="dnlj"/>
    <property type="match status" value="1"/>
</dbReference>
<feature type="binding site" evidence="14">
    <location>
        <position position="429"/>
    </location>
    <ligand>
        <name>Zn(2+)</name>
        <dbReference type="ChEBI" id="CHEBI:29105"/>
    </ligand>
</feature>
<dbReference type="Pfam" id="PF12826">
    <property type="entry name" value="HHH_2"/>
    <property type="match status" value="1"/>
</dbReference>
<dbReference type="GO" id="GO:0006281">
    <property type="term" value="P:DNA repair"/>
    <property type="evidence" value="ECO:0007669"/>
    <property type="project" value="UniProtKB-KW"/>
</dbReference>
<evidence type="ECO:0000256" key="13">
    <source>
        <dbReference type="ARBA" id="ARBA00060881"/>
    </source>
</evidence>
<dbReference type="FunFam" id="1.10.150.20:FF:000007">
    <property type="entry name" value="DNA ligase"/>
    <property type="match status" value="1"/>
</dbReference>
<feature type="binding site" evidence="14">
    <location>
        <begin position="49"/>
        <end position="53"/>
    </location>
    <ligand>
        <name>NAD(+)</name>
        <dbReference type="ChEBI" id="CHEBI:57540"/>
    </ligand>
</feature>
<evidence type="ECO:0000256" key="14">
    <source>
        <dbReference type="HAMAP-Rule" id="MF_01588"/>
    </source>
</evidence>
<dbReference type="InterPro" id="IPR033136">
    <property type="entry name" value="DNA_ligase_CS"/>
</dbReference>
<comment type="catalytic activity">
    <reaction evidence="12 14 15">
        <text>NAD(+) + (deoxyribonucleotide)n-3'-hydroxyl + 5'-phospho-(deoxyribonucleotide)m = (deoxyribonucleotide)n+m + AMP + beta-nicotinamide D-nucleotide.</text>
        <dbReference type="EC" id="6.5.1.2"/>
    </reaction>
</comment>
<evidence type="ECO:0000256" key="5">
    <source>
        <dbReference type="ARBA" id="ARBA00022705"/>
    </source>
</evidence>
<dbReference type="FunFam" id="1.10.150.20:FF:000006">
    <property type="entry name" value="DNA ligase"/>
    <property type="match status" value="1"/>
</dbReference>
<dbReference type="Gene3D" id="1.10.287.610">
    <property type="entry name" value="Helix hairpin bin"/>
    <property type="match status" value="1"/>
</dbReference>
<keyword evidence="11 14" id="KW-0234">DNA repair</keyword>
<evidence type="ECO:0000313" key="17">
    <source>
        <dbReference type="EMBL" id="MCS3678518.1"/>
    </source>
</evidence>
<dbReference type="InterPro" id="IPR013839">
    <property type="entry name" value="DNAligase_adenylation"/>
</dbReference>
<dbReference type="PROSITE" id="PS50172">
    <property type="entry name" value="BRCT"/>
    <property type="match status" value="1"/>
</dbReference>
<reference evidence="17" key="1">
    <citation type="submission" date="2022-08" db="EMBL/GenBank/DDBJ databases">
        <title>Genomic Encyclopedia of Type Strains, Phase V (KMG-V): Genome sequencing to study the core and pangenomes of soil and plant-associated prokaryotes.</title>
        <authorList>
            <person name="Whitman W."/>
        </authorList>
    </citation>
    <scope>NUCLEOTIDE SEQUENCE</scope>
    <source>
        <strain evidence="17">0</strain>
    </source>
</reference>
<dbReference type="SUPFAM" id="SSF56091">
    <property type="entry name" value="DNA ligase/mRNA capping enzyme, catalytic domain"/>
    <property type="match status" value="1"/>
</dbReference>
<dbReference type="SMART" id="SM00292">
    <property type="entry name" value="BRCT"/>
    <property type="match status" value="1"/>
</dbReference>
<dbReference type="Pfam" id="PF00533">
    <property type="entry name" value="BRCT"/>
    <property type="match status" value="1"/>
</dbReference>
<evidence type="ECO:0000256" key="9">
    <source>
        <dbReference type="ARBA" id="ARBA00022842"/>
    </source>
</evidence>
<evidence type="ECO:0000313" key="18">
    <source>
        <dbReference type="Proteomes" id="UP001155027"/>
    </source>
</evidence>
<feature type="domain" description="BRCT" evidence="16">
    <location>
        <begin position="607"/>
        <end position="691"/>
    </location>
</feature>
<dbReference type="FunFam" id="2.40.50.140:FF:000012">
    <property type="entry name" value="DNA ligase"/>
    <property type="match status" value="1"/>
</dbReference>
<comment type="function">
    <text evidence="1 14">DNA ligase that catalyzes the formation of phosphodiester linkages between 5'-phosphoryl and 3'-hydroxyl groups in double-stranded DNA using NAD as a coenzyme and as the energy source for the reaction. It is essential for DNA replication and repair of damaged DNA.</text>
</comment>
<dbReference type="FunFam" id="1.10.287.610:FF:000002">
    <property type="entry name" value="DNA ligase"/>
    <property type="match status" value="1"/>
</dbReference>
<evidence type="ECO:0000259" key="16">
    <source>
        <dbReference type="PROSITE" id="PS50172"/>
    </source>
</evidence>
<dbReference type="InterPro" id="IPR001679">
    <property type="entry name" value="DNA_ligase"/>
</dbReference>
<feature type="binding site" evidence="14">
    <location>
        <position position="308"/>
    </location>
    <ligand>
        <name>NAD(+)</name>
        <dbReference type="ChEBI" id="CHEBI:57540"/>
    </ligand>
</feature>
<dbReference type="SMART" id="SM00278">
    <property type="entry name" value="HhH1"/>
    <property type="match status" value="4"/>
</dbReference>
<dbReference type="SMART" id="SM00532">
    <property type="entry name" value="LIGANc"/>
    <property type="match status" value="1"/>
</dbReference>
<feature type="binding site" evidence="14">
    <location>
        <position position="129"/>
    </location>
    <ligand>
        <name>NAD(+)</name>
        <dbReference type="ChEBI" id="CHEBI:57540"/>
    </ligand>
</feature>
<feature type="binding site" evidence="14">
    <location>
        <position position="450"/>
    </location>
    <ligand>
        <name>Zn(2+)</name>
        <dbReference type="ChEBI" id="CHEBI:29105"/>
    </ligand>
</feature>
<dbReference type="Gene3D" id="1.10.150.20">
    <property type="entry name" value="5' to 3' exonuclease, C-terminal subdomain"/>
    <property type="match status" value="2"/>
</dbReference>
<evidence type="ECO:0000256" key="10">
    <source>
        <dbReference type="ARBA" id="ARBA00023027"/>
    </source>
</evidence>
<feature type="active site" description="N6-AMP-lysine intermediate" evidence="14">
    <location>
        <position position="131"/>
    </location>
</feature>
<organism evidence="17 18">
    <name type="scientific">Salinibacter ruber</name>
    <dbReference type="NCBI Taxonomy" id="146919"/>
    <lineage>
        <taxon>Bacteria</taxon>
        <taxon>Pseudomonadati</taxon>
        <taxon>Rhodothermota</taxon>
        <taxon>Rhodothermia</taxon>
        <taxon>Rhodothermales</taxon>
        <taxon>Salinibacteraceae</taxon>
        <taxon>Salinibacter</taxon>
    </lineage>
</organism>
<dbReference type="PANTHER" id="PTHR23389:SF9">
    <property type="entry name" value="DNA LIGASE"/>
    <property type="match status" value="1"/>
</dbReference>